<dbReference type="PANTHER" id="PTHR33223:SF10">
    <property type="entry name" value="AMINOTRANSFERASE-LIKE PLANT MOBILE DOMAIN-CONTAINING PROTEIN"/>
    <property type="match status" value="1"/>
</dbReference>
<accession>A0ABD1V6R1</accession>
<organism evidence="2 3">
    <name type="scientific">Abeliophyllum distichum</name>
    <dbReference type="NCBI Taxonomy" id="126358"/>
    <lineage>
        <taxon>Eukaryota</taxon>
        <taxon>Viridiplantae</taxon>
        <taxon>Streptophyta</taxon>
        <taxon>Embryophyta</taxon>
        <taxon>Tracheophyta</taxon>
        <taxon>Spermatophyta</taxon>
        <taxon>Magnoliopsida</taxon>
        <taxon>eudicotyledons</taxon>
        <taxon>Gunneridae</taxon>
        <taxon>Pentapetalae</taxon>
        <taxon>asterids</taxon>
        <taxon>lamiids</taxon>
        <taxon>Lamiales</taxon>
        <taxon>Oleaceae</taxon>
        <taxon>Forsythieae</taxon>
        <taxon>Abeliophyllum</taxon>
    </lineage>
</organism>
<gene>
    <name evidence="2" type="ORF">Adt_05631</name>
</gene>
<dbReference type="PANTHER" id="PTHR33223">
    <property type="entry name" value="CCHC-TYPE DOMAIN-CONTAINING PROTEIN"/>
    <property type="match status" value="1"/>
</dbReference>
<evidence type="ECO:0000313" key="3">
    <source>
        <dbReference type="Proteomes" id="UP001604336"/>
    </source>
</evidence>
<proteinExistence type="predicted"/>
<feature type="domain" description="Retrotransposon gag" evidence="1">
    <location>
        <begin position="77"/>
        <end position="158"/>
    </location>
</feature>
<keyword evidence="3" id="KW-1185">Reference proteome</keyword>
<dbReference type="Pfam" id="PF03732">
    <property type="entry name" value="Retrotrans_gag"/>
    <property type="match status" value="1"/>
</dbReference>
<sequence>MNTERENPKLTRSFEIYDDDENFSFLVGIRNVFILHEFRVSKITIYTGKGDPLDHINTYKIEMSLRGSTSALKYRAFHLTLLRGAKRWYNKFVAGSISYWLELKKMFINYFSSEKPASAPVQRLHDIMQAKFEPLQSYLSCFNKEMLFCKRISNAEAHSALKEILDMNLLFWRYVRNKSLATFDQLVEMITKKITNENMILYRNRGGVAPYPALIDGYDRGQDRHILPKYQRWRDYPSDPNTCMSTWPLHKRAYCLCIHFQELQAL</sequence>
<evidence type="ECO:0000259" key="1">
    <source>
        <dbReference type="Pfam" id="PF03732"/>
    </source>
</evidence>
<evidence type="ECO:0000313" key="2">
    <source>
        <dbReference type="EMBL" id="KAL2532280.1"/>
    </source>
</evidence>
<name>A0ABD1V6R1_9LAMI</name>
<dbReference type="Proteomes" id="UP001604336">
    <property type="component" value="Unassembled WGS sequence"/>
</dbReference>
<comment type="caution">
    <text evidence="2">The sequence shown here is derived from an EMBL/GenBank/DDBJ whole genome shotgun (WGS) entry which is preliminary data.</text>
</comment>
<dbReference type="InterPro" id="IPR005162">
    <property type="entry name" value="Retrotrans_gag_dom"/>
</dbReference>
<dbReference type="AlphaFoldDB" id="A0ABD1V6R1"/>
<protein>
    <submittedName>
        <fullName evidence="2">Ribonuclease H</fullName>
    </submittedName>
</protein>
<reference evidence="3" key="1">
    <citation type="submission" date="2024-07" db="EMBL/GenBank/DDBJ databases">
        <title>Two chromosome-level genome assemblies of Korean endemic species Abeliophyllum distichum and Forsythia ovata (Oleaceae).</title>
        <authorList>
            <person name="Jang H."/>
        </authorList>
    </citation>
    <scope>NUCLEOTIDE SEQUENCE [LARGE SCALE GENOMIC DNA]</scope>
</reference>
<dbReference type="EMBL" id="JBFOLK010000002">
    <property type="protein sequence ID" value="KAL2532280.1"/>
    <property type="molecule type" value="Genomic_DNA"/>
</dbReference>